<protein>
    <submittedName>
        <fullName evidence="3">Uncharacterized protein</fullName>
    </submittedName>
</protein>
<feature type="transmembrane region" description="Helical" evidence="2">
    <location>
        <begin position="126"/>
        <end position="143"/>
    </location>
</feature>
<feature type="transmembrane region" description="Helical" evidence="2">
    <location>
        <begin position="88"/>
        <end position="106"/>
    </location>
</feature>
<dbReference type="InterPro" id="IPR002528">
    <property type="entry name" value="MATE_fam"/>
</dbReference>
<dbReference type="GO" id="GO:0042910">
    <property type="term" value="F:xenobiotic transmembrane transporter activity"/>
    <property type="evidence" value="ECO:0007669"/>
    <property type="project" value="InterPro"/>
</dbReference>
<gene>
    <name evidence="3" type="ORF">DVH24_040388</name>
</gene>
<comment type="similarity">
    <text evidence="1">Belongs to the multi antimicrobial extrusion (MATE) (TC 2.A.66.1) family.</text>
</comment>
<dbReference type="PANTHER" id="PTHR11206">
    <property type="entry name" value="MULTIDRUG RESISTANCE PROTEIN"/>
    <property type="match status" value="1"/>
</dbReference>
<name>A0A498ICD7_MALDO</name>
<reference evidence="3 4" key="1">
    <citation type="submission" date="2018-10" db="EMBL/GenBank/DDBJ databases">
        <title>A high-quality apple genome assembly.</title>
        <authorList>
            <person name="Hu J."/>
        </authorList>
    </citation>
    <scope>NUCLEOTIDE SEQUENCE [LARGE SCALE GENOMIC DNA]</scope>
    <source>
        <strain evidence="4">cv. HFTH1</strain>
        <tissue evidence="3">Young leaf</tissue>
    </source>
</reference>
<sequence length="237" mass="27066">MKQISSQQTICRGGDVIEEAKLQPWLAGPLTSHISHVCRPISWRVRSFQDPWPLPLLMSLDSFALETLIGQAYGAKQYHMLGLHMQRAMQTLLAVSIPLALIWFYTSTILMAPGQNHEMSAEAGTFNRWIIPSLFAFSLLQCLNRFFTDAKQCVSNDDQLWSHSFSSRETMVRRWQLAFRIELTSCCWQVTRSYHPPVKLAIPSALRIFVLRNGCSIIRLLPNPKLETSVLSVGWFI</sequence>
<keyword evidence="2" id="KW-0472">Membrane</keyword>
<evidence type="ECO:0000313" key="3">
    <source>
        <dbReference type="EMBL" id="RXH79241.1"/>
    </source>
</evidence>
<comment type="caution">
    <text evidence="3">The sequence shown here is derived from an EMBL/GenBank/DDBJ whole genome shotgun (WGS) entry which is preliminary data.</text>
</comment>
<dbReference type="Pfam" id="PF01554">
    <property type="entry name" value="MatE"/>
    <property type="match status" value="1"/>
</dbReference>
<keyword evidence="4" id="KW-1185">Reference proteome</keyword>
<keyword evidence="2" id="KW-1133">Transmembrane helix</keyword>
<dbReference type="GO" id="GO:0015297">
    <property type="term" value="F:antiporter activity"/>
    <property type="evidence" value="ECO:0007669"/>
    <property type="project" value="InterPro"/>
</dbReference>
<dbReference type="GO" id="GO:0016020">
    <property type="term" value="C:membrane"/>
    <property type="evidence" value="ECO:0007669"/>
    <property type="project" value="InterPro"/>
</dbReference>
<organism evidence="3 4">
    <name type="scientific">Malus domestica</name>
    <name type="common">Apple</name>
    <name type="synonym">Pyrus malus</name>
    <dbReference type="NCBI Taxonomy" id="3750"/>
    <lineage>
        <taxon>Eukaryota</taxon>
        <taxon>Viridiplantae</taxon>
        <taxon>Streptophyta</taxon>
        <taxon>Embryophyta</taxon>
        <taxon>Tracheophyta</taxon>
        <taxon>Spermatophyta</taxon>
        <taxon>Magnoliopsida</taxon>
        <taxon>eudicotyledons</taxon>
        <taxon>Gunneridae</taxon>
        <taxon>Pentapetalae</taxon>
        <taxon>rosids</taxon>
        <taxon>fabids</taxon>
        <taxon>Rosales</taxon>
        <taxon>Rosaceae</taxon>
        <taxon>Amygdaloideae</taxon>
        <taxon>Maleae</taxon>
        <taxon>Malus</taxon>
    </lineage>
</organism>
<evidence type="ECO:0000256" key="1">
    <source>
        <dbReference type="ARBA" id="ARBA00010199"/>
    </source>
</evidence>
<dbReference type="AlphaFoldDB" id="A0A498ICD7"/>
<dbReference type="Proteomes" id="UP000290289">
    <property type="component" value="Chromosome 13"/>
</dbReference>
<keyword evidence="2" id="KW-0812">Transmembrane</keyword>
<dbReference type="EMBL" id="RDQH01000339">
    <property type="protein sequence ID" value="RXH79241.1"/>
    <property type="molecule type" value="Genomic_DNA"/>
</dbReference>
<evidence type="ECO:0000256" key="2">
    <source>
        <dbReference type="SAM" id="Phobius"/>
    </source>
</evidence>
<evidence type="ECO:0000313" key="4">
    <source>
        <dbReference type="Proteomes" id="UP000290289"/>
    </source>
</evidence>
<accession>A0A498ICD7</accession>
<proteinExistence type="inferred from homology"/>